<dbReference type="AlphaFoldDB" id="A0A0G0Y6V0"/>
<reference evidence="1 2" key="1">
    <citation type="journal article" date="2015" name="Nature">
        <title>rRNA introns, odd ribosomes, and small enigmatic genomes across a large radiation of phyla.</title>
        <authorList>
            <person name="Brown C.T."/>
            <person name="Hug L.A."/>
            <person name="Thomas B.C."/>
            <person name="Sharon I."/>
            <person name="Castelle C.J."/>
            <person name="Singh A."/>
            <person name="Wilkins M.J."/>
            <person name="Williams K.H."/>
            <person name="Banfield J.F."/>
        </authorList>
    </citation>
    <scope>NUCLEOTIDE SEQUENCE [LARGE SCALE GENOMIC DNA]</scope>
</reference>
<dbReference type="Proteomes" id="UP000034236">
    <property type="component" value="Unassembled WGS sequence"/>
</dbReference>
<protein>
    <submittedName>
        <fullName evidence="1">Uncharacterized protein</fullName>
    </submittedName>
</protein>
<comment type="caution">
    <text evidence="1">The sequence shown here is derived from an EMBL/GenBank/DDBJ whole genome shotgun (WGS) entry which is preliminary data.</text>
</comment>
<evidence type="ECO:0000313" key="1">
    <source>
        <dbReference type="EMBL" id="KKS05151.1"/>
    </source>
</evidence>
<evidence type="ECO:0000313" key="2">
    <source>
        <dbReference type="Proteomes" id="UP000034236"/>
    </source>
</evidence>
<name>A0A0G0Y6V0_9BACT</name>
<sequence length="79" mass="9339">MNTNTIVATADGPRRSYWPSRYLEETPMITQSQKERLTALIYLHIFEDHERELRLSELEDLTQADADYALYQFLTGQWS</sequence>
<gene>
    <name evidence="1" type="ORF">UU58_C0001G0011</name>
</gene>
<accession>A0A0G0Y6V0</accession>
<organism evidence="1 2">
    <name type="scientific">Candidatus Nomurabacteria bacterium GW2011_GWA2_41_25</name>
    <dbReference type="NCBI Taxonomy" id="1618736"/>
    <lineage>
        <taxon>Bacteria</taxon>
        <taxon>Candidatus Nomuraibacteriota</taxon>
    </lineage>
</organism>
<dbReference type="EMBL" id="LCBE01000001">
    <property type="protein sequence ID" value="KKS05151.1"/>
    <property type="molecule type" value="Genomic_DNA"/>
</dbReference>
<proteinExistence type="predicted"/>